<reference evidence="1 2" key="1">
    <citation type="submission" date="2011-10" db="EMBL/GenBank/DDBJ databases">
        <title>Genome Sequence of Commensalibacter intestini A911, isolated from Drosophila gut.</title>
        <authorList>
            <person name="Lee W.-J."/>
            <person name="Kim E.-K."/>
        </authorList>
    </citation>
    <scope>NUCLEOTIDE SEQUENCE [LARGE SCALE GENOMIC DNA]</scope>
    <source>
        <strain evidence="1 2">A911</strain>
    </source>
</reference>
<gene>
    <name evidence="1" type="ORF">CIN_20280</name>
</gene>
<evidence type="ECO:0000313" key="1">
    <source>
        <dbReference type="EMBL" id="EHD13045.1"/>
    </source>
</evidence>
<evidence type="ECO:0000313" key="2">
    <source>
        <dbReference type="Proteomes" id="UP000005939"/>
    </source>
</evidence>
<comment type="caution">
    <text evidence="1">The sequence shown here is derived from an EMBL/GenBank/DDBJ whole genome shotgun (WGS) entry which is preliminary data.</text>
</comment>
<dbReference type="RefSeq" id="WP_008855018.1">
    <property type="nucleotide sequence ID" value="NZ_AGFR01000012.1"/>
</dbReference>
<dbReference type="AlphaFoldDB" id="G6F332"/>
<dbReference type="OrthoDB" id="5509947at2"/>
<sequence>MDQFGEDPLTKLAFTIQANKGVYALLLGSGISLSSGIKTGWGITCDLIARYAVGCGEKEPDFENDQERDQYWAKWYVDKYKKQPDYSDLLEKLGNTETERQSIIKAYIEPSSEDITQGKKAPTKAHHAIAKLVKDGFIKVIITTNFDRLLEQAFHQVGITPTVINSEDDLLGQDPLDHSLCYLIKVHGDYKDHRIKNTIGELSEYPGEYKELLKHIFNDYGLVVCGWSAAWDIALKQTIRSATSRRYSLFWASYGELGEDASQIVEERKGNVIPTNKNKIGGADGFFTKLQEKVEQIEKLSLRRPRTEVLILSTLKDYLSEPEKNRIRIDDLFKEVLTTQLLEFKKFHKNKWITRDWEDKFSICEAQTQTLAKMVGILGIYGKNGDKEVKLVCNFIQLICDKLRNKLSGEAYWEMPSNKNAYWEDNSNLSYPAHLLFTLYGVALTKAERWKELHDLLTFPLKRMYVKNLSDSTTDTPMWYFFAYSRMENKKNKTSNHNDLIKLWLNKLSIDSYTAAFTVGLFYYFTFLVNIEDKWNKLDNDAKNIITKEITDQRKVDNIVQLQNDLFNISNEWYCLTQLRLPTEATFITSMSEIRSFFNNMTLRKELVKSGFSIIQEYLLLNLLFSQ</sequence>
<accession>G6F332</accession>
<dbReference type="eggNOG" id="COG0846">
    <property type="taxonomic scope" value="Bacteria"/>
</dbReference>
<protein>
    <submittedName>
        <fullName evidence="1">Uncharacterized protein</fullName>
    </submittedName>
</protein>
<dbReference type="PATRIC" id="fig|1088868.3.peg.2034"/>
<name>G6F332_9PROT</name>
<dbReference type="Pfam" id="PF13289">
    <property type="entry name" value="SIR2_2"/>
    <property type="match status" value="1"/>
</dbReference>
<dbReference type="Proteomes" id="UP000005939">
    <property type="component" value="Unassembled WGS sequence"/>
</dbReference>
<proteinExistence type="predicted"/>
<dbReference type="SUPFAM" id="SSF52467">
    <property type="entry name" value="DHS-like NAD/FAD-binding domain"/>
    <property type="match status" value="1"/>
</dbReference>
<dbReference type="InterPro" id="IPR029035">
    <property type="entry name" value="DHS-like_NAD/FAD-binding_dom"/>
</dbReference>
<organism evidence="1 2">
    <name type="scientific">Commensalibacter intestini A911</name>
    <dbReference type="NCBI Taxonomy" id="1088868"/>
    <lineage>
        <taxon>Bacteria</taxon>
        <taxon>Pseudomonadati</taxon>
        <taxon>Pseudomonadota</taxon>
        <taxon>Alphaproteobacteria</taxon>
        <taxon>Acetobacterales</taxon>
        <taxon>Acetobacteraceae</taxon>
    </lineage>
</organism>
<dbReference type="STRING" id="1088868.CIN_20280"/>
<dbReference type="Gene3D" id="3.40.50.1220">
    <property type="entry name" value="TPP-binding domain"/>
    <property type="match status" value="1"/>
</dbReference>
<dbReference type="EMBL" id="AGFR01000012">
    <property type="protein sequence ID" value="EHD13045.1"/>
    <property type="molecule type" value="Genomic_DNA"/>
</dbReference>